<feature type="compositionally biased region" description="Polar residues" evidence="1">
    <location>
        <begin position="8"/>
        <end position="23"/>
    </location>
</feature>
<protein>
    <recommendedName>
        <fullName evidence="4">UBA domain-containing protein</fullName>
    </recommendedName>
</protein>
<evidence type="ECO:0008006" key="4">
    <source>
        <dbReference type="Google" id="ProtNLM"/>
    </source>
</evidence>
<dbReference type="GeneID" id="95990007"/>
<reference evidence="2 3" key="1">
    <citation type="submission" date="2023-08" db="EMBL/GenBank/DDBJ databases">
        <title>Annotated Genome Sequence of Vanrija albida AlHP1.</title>
        <authorList>
            <person name="Herzog R."/>
        </authorList>
    </citation>
    <scope>NUCLEOTIDE SEQUENCE [LARGE SCALE GENOMIC DNA]</scope>
    <source>
        <strain evidence="2 3">AlHP1</strain>
    </source>
</reference>
<dbReference type="RefSeq" id="XP_069205279.1">
    <property type="nucleotide sequence ID" value="XM_069357342.1"/>
</dbReference>
<evidence type="ECO:0000313" key="2">
    <source>
        <dbReference type="EMBL" id="KAL1405335.1"/>
    </source>
</evidence>
<accession>A0ABR3PSI4</accession>
<evidence type="ECO:0000256" key="1">
    <source>
        <dbReference type="SAM" id="MobiDB-lite"/>
    </source>
</evidence>
<dbReference type="InterPro" id="IPR009060">
    <property type="entry name" value="UBA-like_sf"/>
</dbReference>
<evidence type="ECO:0000313" key="3">
    <source>
        <dbReference type="Proteomes" id="UP001565368"/>
    </source>
</evidence>
<gene>
    <name evidence="2" type="ORF">Q8F55_008964</name>
</gene>
<feature type="region of interest" description="Disordered" evidence="1">
    <location>
        <begin position="1"/>
        <end position="32"/>
    </location>
</feature>
<dbReference type="EMBL" id="JBBXJM010000007">
    <property type="protein sequence ID" value="KAL1405335.1"/>
    <property type="molecule type" value="Genomic_DNA"/>
</dbReference>
<dbReference type="SUPFAM" id="SSF46934">
    <property type="entry name" value="UBA-like"/>
    <property type="match status" value="1"/>
</dbReference>
<proteinExistence type="predicted"/>
<comment type="caution">
    <text evidence="2">The sequence shown here is derived from an EMBL/GenBank/DDBJ whole genome shotgun (WGS) entry which is preliminary data.</text>
</comment>
<keyword evidence="3" id="KW-1185">Reference proteome</keyword>
<organism evidence="2 3">
    <name type="scientific">Vanrija albida</name>
    <dbReference type="NCBI Taxonomy" id="181172"/>
    <lineage>
        <taxon>Eukaryota</taxon>
        <taxon>Fungi</taxon>
        <taxon>Dikarya</taxon>
        <taxon>Basidiomycota</taxon>
        <taxon>Agaricomycotina</taxon>
        <taxon>Tremellomycetes</taxon>
        <taxon>Trichosporonales</taxon>
        <taxon>Trichosporonaceae</taxon>
        <taxon>Vanrija</taxon>
    </lineage>
</organism>
<sequence>MPLDRTHSNTGTLQSVVSDSSTVAPRPSASAKPGFFKRKLNNVLGVPNPDAVDSLVLEGFGEDAVRDALKYCKGDVGFARRIVVHERDHTACDESCFICRAGGLKGLRKSNEKGTTGTSLTGMAYG</sequence>
<dbReference type="Proteomes" id="UP001565368">
    <property type="component" value="Unassembled WGS sequence"/>
</dbReference>
<name>A0ABR3PSI4_9TREE</name>